<gene>
    <name evidence="1" type="ORF">QWI33_09655</name>
</gene>
<proteinExistence type="predicted"/>
<keyword evidence="2" id="KW-1185">Reference proteome</keyword>
<name>A0ABT7YMX9_9ACTN</name>
<dbReference type="Pfam" id="PF14568">
    <property type="entry name" value="SUKH_6"/>
    <property type="match status" value="1"/>
</dbReference>
<organism evidence="1 2">
    <name type="scientific">Glycomyces tritici</name>
    <dbReference type="NCBI Taxonomy" id="2665176"/>
    <lineage>
        <taxon>Bacteria</taxon>
        <taxon>Bacillati</taxon>
        <taxon>Actinomycetota</taxon>
        <taxon>Actinomycetes</taxon>
        <taxon>Glycomycetales</taxon>
        <taxon>Glycomycetaceae</taxon>
        <taxon>Glycomyces</taxon>
    </lineage>
</organism>
<comment type="caution">
    <text evidence="1">The sequence shown here is derived from an EMBL/GenBank/DDBJ whole genome shotgun (WGS) entry which is preliminary data.</text>
</comment>
<accession>A0ABT7YMX9</accession>
<dbReference type="SUPFAM" id="SSF160631">
    <property type="entry name" value="SMI1/KNR4-like"/>
    <property type="match status" value="1"/>
</dbReference>
<protein>
    <recommendedName>
        <fullName evidence="3">SMI1/KNR4 family protein</fullName>
    </recommendedName>
</protein>
<evidence type="ECO:0008006" key="3">
    <source>
        <dbReference type="Google" id="ProtNLM"/>
    </source>
</evidence>
<dbReference type="InterPro" id="IPR037883">
    <property type="entry name" value="Knr4/Smi1-like_sf"/>
</dbReference>
<reference evidence="1" key="1">
    <citation type="submission" date="2023-06" db="EMBL/GenBank/DDBJ databases">
        <title>Gycomyces niveus sp.nov., a novel actinomycete isolated from soil in Shouguang.</title>
        <authorList>
            <person name="Yang X."/>
            <person name="Zhao J."/>
        </authorList>
    </citation>
    <scope>NUCLEOTIDE SEQUENCE</scope>
    <source>
        <strain evidence="1">NEAU C2</strain>
    </source>
</reference>
<evidence type="ECO:0000313" key="1">
    <source>
        <dbReference type="EMBL" id="MDN3239991.1"/>
    </source>
</evidence>
<sequence length="176" mass="19677">MSAIMRLESAIPAMVQFRVAEPRGVRWEVLREELGVELPSDFRALAEAYPALVLEDFLYLGLPKPGEESSFVTAHRRAAEILDDWRNEGYAAGYVPFPEPGGLLRWASSNVGDYFFWRTWSESPDDWSVVVSGENGDWSEYAIGVVDFLAALYRKDFTIPGMPKGWPADDPEVAAG</sequence>
<dbReference type="Proteomes" id="UP001171902">
    <property type="component" value="Unassembled WGS sequence"/>
</dbReference>
<dbReference type="EMBL" id="JAUEMJ010000002">
    <property type="protein sequence ID" value="MDN3239991.1"/>
    <property type="molecule type" value="Genomic_DNA"/>
</dbReference>
<dbReference type="RefSeq" id="WP_289957038.1">
    <property type="nucleotide sequence ID" value="NZ_JAUEMJ010000002.1"/>
</dbReference>
<evidence type="ECO:0000313" key="2">
    <source>
        <dbReference type="Proteomes" id="UP001171902"/>
    </source>
</evidence>